<protein>
    <submittedName>
        <fullName evidence="9">Competence protein</fullName>
    </submittedName>
</protein>
<evidence type="ECO:0000256" key="2">
    <source>
        <dbReference type="ARBA" id="ARBA00005745"/>
    </source>
</evidence>
<accession>A0A2J9PQ73</accession>
<dbReference type="RefSeq" id="WP_083069715.1">
    <property type="nucleotide sequence ID" value="NZ_JALXKY010000026.1"/>
</dbReference>
<dbReference type="Gene3D" id="1.20.81.30">
    <property type="entry name" value="Type II secretion system (T2SS), domain F"/>
    <property type="match status" value="2"/>
</dbReference>
<feature type="transmembrane region" description="Helical" evidence="7">
    <location>
        <begin position="129"/>
        <end position="151"/>
    </location>
</feature>
<evidence type="ECO:0000313" key="10">
    <source>
        <dbReference type="Proteomes" id="UP000192813"/>
    </source>
</evidence>
<keyword evidence="4 7" id="KW-0812">Transmembrane</keyword>
<evidence type="ECO:0000256" key="3">
    <source>
        <dbReference type="ARBA" id="ARBA00022475"/>
    </source>
</evidence>
<feature type="domain" description="Type II secretion system protein GspF" evidence="8">
    <location>
        <begin position="36"/>
        <end position="153"/>
    </location>
</feature>
<reference evidence="10" key="1">
    <citation type="submission" date="2017-12" db="EMBL/GenBank/DDBJ databases">
        <title>FDA dAtabase for Regulatory Grade micrObial Sequences (FDA-ARGOS): Supporting development and validation of Infectious Disease Dx tests.</title>
        <authorList>
            <person name="Hoffmann M."/>
            <person name="Allard M."/>
            <person name="Evans P."/>
            <person name="Brown E."/>
            <person name="Tallon L."/>
            <person name="Sadzewicz L."/>
            <person name="Sengamalay N."/>
            <person name="Ott S."/>
            <person name="Godinez A."/>
            <person name="Nagaraj S."/>
            <person name="Vavikolanu K."/>
            <person name="Aluvathingal J."/>
            <person name="Nadendla S."/>
            <person name="Sichtig H."/>
        </authorList>
    </citation>
    <scope>NUCLEOTIDE SEQUENCE [LARGE SCALE GENOMIC DNA]</scope>
    <source>
        <strain evidence="10">FDAARGOS_249</strain>
    </source>
</reference>
<dbReference type="PANTHER" id="PTHR30012:SF0">
    <property type="entry name" value="TYPE II SECRETION SYSTEM PROTEIN F-RELATED"/>
    <property type="match status" value="1"/>
</dbReference>
<evidence type="ECO:0000256" key="4">
    <source>
        <dbReference type="ARBA" id="ARBA00022692"/>
    </source>
</evidence>
<proteinExistence type="inferred from homology"/>
<evidence type="ECO:0000256" key="7">
    <source>
        <dbReference type="SAM" id="Phobius"/>
    </source>
</evidence>
<dbReference type="InterPro" id="IPR042094">
    <property type="entry name" value="T2SS_GspF_sf"/>
</dbReference>
<evidence type="ECO:0000259" key="8">
    <source>
        <dbReference type="Pfam" id="PF00482"/>
    </source>
</evidence>
<dbReference type="InterPro" id="IPR047692">
    <property type="entry name" value="T4P_ComGB"/>
</dbReference>
<name>A0A2J9PQ73_9LACT</name>
<dbReference type="Pfam" id="PF00482">
    <property type="entry name" value="T2SSF"/>
    <property type="match status" value="2"/>
</dbReference>
<evidence type="ECO:0000256" key="5">
    <source>
        <dbReference type="ARBA" id="ARBA00022989"/>
    </source>
</evidence>
<dbReference type="Proteomes" id="UP000192813">
    <property type="component" value="Unassembled WGS sequence"/>
</dbReference>
<dbReference type="EMBL" id="NBTM02000001">
    <property type="protein sequence ID" value="PNL92150.1"/>
    <property type="molecule type" value="Genomic_DNA"/>
</dbReference>
<dbReference type="PRINTS" id="PR00812">
    <property type="entry name" value="BCTERIALGSPF"/>
</dbReference>
<keyword evidence="3" id="KW-1003">Cell membrane</keyword>
<dbReference type="NCBIfam" id="NF041012">
    <property type="entry name" value="T4P_ComGB"/>
    <property type="match status" value="1"/>
</dbReference>
<keyword evidence="5 7" id="KW-1133">Transmembrane helix</keyword>
<dbReference type="InterPro" id="IPR018076">
    <property type="entry name" value="T2SS_GspF_dom"/>
</dbReference>
<sequence>MVTSPSRAWKNINWKQLANTEITSTWKPQLQATVLLYIAEMLQEGFPMLEIFAFLKTIFPKQEVTFGKMAAGFSAGQYFYQVIHEMKIKGNVAYQIQVAEAYGNFGLGLETIAMYIQERDQQMQKLKGVMLYPIALIVLMIGMLFGLRIFLLPQLASMSVGEGQGLLSYLLIFLQELHWIMIGFLILLLVILIVYLIWKKRTNPLSRARLYVKLPVVGKLFRLYYTQFFAYEFSQLFRIGYSVRQITESLIKQNEVAFLQAFGEYLDERYYQGVSFTDSLTAADVFTREFPAIVIQGELLNQLAIKTRLYSQRVLRLLYQTIDQQIKIAQSILFLSVAICVVMVYLILMLPMLTMLETI</sequence>
<gene>
    <name evidence="9" type="ORF">A6J77_007860</name>
</gene>
<keyword evidence="6 7" id="KW-0472">Membrane</keyword>
<organism evidence="9 10">
    <name type="scientific">Aerococcus viridans</name>
    <dbReference type="NCBI Taxonomy" id="1377"/>
    <lineage>
        <taxon>Bacteria</taxon>
        <taxon>Bacillati</taxon>
        <taxon>Bacillota</taxon>
        <taxon>Bacilli</taxon>
        <taxon>Lactobacillales</taxon>
        <taxon>Aerococcaceae</taxon>
        <taxon>Aerococcus</taxon>
    </lineage>
</organism>
<evidence type="ECO:0000313" key="9">
    <source>
        <dbReference type="EMBL" id="PNL92150.1"/>
    </source>
</evidence>
<dbReference type="InterPro" id="IPR003004">
    <property type="entry name" value="GspF/PilC"/>
</dbReference>
<evidence type="ECO:0000256" key="1">
    <source>
        <dbReference type="ARBA" id="ARBA00004651"/>
    </source>
</evidence>
<dbReference type="GO" id="GO:0005886">
    <property type="term" value="C:plasma membrane"/>
    <property type="evidence" value="ECO:0007669"/>
    <property type="project" value="UniProtKB-SubCell"/>
</dbReference>
<dbReference type="PANTHER" id="PTHR30012">
    <property type="entry name" value="GENERAL SECRETION PATHWAY PROTEIN"/>
    <property type="match status" value="1"/>
</dbReference>
<feature type="domain" description="Type II secretion system protein GspF" evidence="8">
    <location>
        <begin position="229"/>
        <end position="351"/>
    </location>
</feature>
<comment type="caution">
    <text evidence="9">The sequence shown here is derived from an EMBL/GenBank/DDBJ whole genome shotgun (WGS) entry which is preliminary data.</text>
</comment>
<comment type="similarity">
    <text evidence="2">Belongs to the GSP F family.</text>
</comment>
<feature type="transmembrane region" description="Helical" evidence="7">
    <location>
        <begin position="177"/>
        <end position="198"/>
    </location>
</feature>
<dbReference type="AlphaFoldDB" id="A0A2J9PQ73"/>
<comment type="subcellular location">
    <subcellularLocation>
        <location evidence="1">Cell membrane</location>
        <topology evidence="1">Multi-pass membrane protein</topology>
    </subcellularLocation>
</comment>
<evidence type="ECO:0000256" key="6">
    <source>
        <dbReference type="ARBA" id="ARBA00023136"/>
    </source>
</evidence>
<feature type="transmembrane region" description="Helical" evidence="7">
    <location>
        <begin position="332"/>
        <end position="353"/>
    </location>
</feature>